<comment type="catalytic activity">
    <reaction evidence="1 9">
        <text>[protein]-peptidylproline (omega=180) = [protein]-peptidylproline (omega=0)</text>
        <dbReference type="Rhea" id="RHEA:16237"/>
        <dbReference type="Rhea" id="RHEA-COMP:10747"/>
        <dbReference type="Rhea" id="RHEA-COMP:10748"/>
        <dbReference type="ChEBI" id="CHEBI:83833"/>
        <dbReference type="ChEBI" id="CHEBI:83834"/>
        <dbReference type="EC" id="5.2.1.8"/>
    </reaction>
</comment>
<reference evidence="13" key="1">
    <citation type="submission" date="2020-07" db="EMBL/GenBank/DDBJ databases">
        <title>Huge and variable diversity of episymbiotic CPR bacteria and DPANN archaea in groundwater ecosystems.</title>
        <authorList>
            <person name="He C.Y."/>
            <person name="Keren R."/>
            <person name="Whittaker M."/>
            <person name="Farag I.F."/>
            <person name="Doudna J."/>
            <person name="Cate J.H.D."/>
            <person name="Banfield J.F."/>
        </authorList>
    </citation>
    <scope>NUCLEOTIDE SEQUENCE</scope>
    <source>
        <strain evidence="13">NC_groundwater_1813_Pr3_B-0.1um_71_17</strain>
    </source>
</reference>
<evidence type="ECO:0000256" key="5">
    <source>
        <dbReference type="ARBA" id="ARBA00023110"/>
    </source>
</evidence>
<evidence type="ECO:0000256" key="8">
    <source>
        <dbReference type="ARBA" id="ARBA00029986"/>
    </source>
</evidence>
<evidence type="ECO:0000259" key="12">
    <source>
        <dbReference type="Pfam" id="PF05698"/>
    </source>
</evidence>
<name>A0A933SIC3_UNCEI</name>
<dbReference type="GO" id="GO:0003755">
    <property type="term" value="F:peptidyl-prolyl cis-trans isomerase activity"/>
    <property type="evidence" value="ECO:0007669"/>
    <property type="project" value="UniProtKB-UniRule"/>
</dbReference>
<dbReference type="GO" id="GO:0044183">
    <property type="term" value="F:protein folding chaperone"/>
    <property type="evidence" value="ECO:0007669"/>
    <property type="project" value="TreeGrafter"/>
</dbReference>
<feature type="domain" description="PPIase FKBP-type" evidence="10">
    <location>
        <begin position="158"/>
        <end position="232"/>
    </location>
</feature>
<comment type="domain">
    <text evidence="9">Consists of 3 domains; the N-terminus binds the ribosome, the middle domain has PPIase activity, while the C-terminus has intrinsic chaperone activity on its own.</text>
</comment>
<dbReference type="GO" id="GO:0043335">
    <property type="term" value="P:protein unfolding"/>
    <property type="evidence" value="ECO:0007669"/>
    <property type="project" value="TreeGrafter"/>
</dbReference>
<dbReference type="InterPro" id="IPR001179">
    <property type="entry name" value="PPIase_FKBP_dom"/>
</dbReference>
<evidence type="ECO:0000256" key="9">
    <source>
        <dbReference type="HAMAP-Rule" id="MF_00303"/>
    </source>
</evidence>
<dbReference type="HAMAP" id="MF_00303">
    <property type="entry name" value="Trigger_factor_Tig"/>
    <property type="match status" value="1"/>
</dbReference>
<evidence type="ECO:0000256" key="1">
    <source>
        <dbReference type="ARBA" id="ARBA00000971"/>
    </source>
</evidence>
<dbReference type="Gene3D" id="3.30.70.1050">
    <property type="entry name" value="Trigger factor ribosome-binding domain"/>
    <property type="match status" value="1"/>
</dbReference>
<dbReference type="GO" id="GO:0043022">
    <property type="term" value="F:ribosome binding"/>
    <property type="evidence" value="ECO:0007669"/>
    <property type="project" value="TreeGrafter"/>
</dbReference>
<keyword evidence="9" id="KW-0963">Cytoplasm</keyword>
<dbReference type="Gene3D" id="3.10.50.40">
    <property type="match status" value="1"/>
</dbReference>
<evidence type="ECO:0000313" key="13">
    <source>
        <dbReference type="EMBL" id="MBI5170439.1"/>
    </source>
</evidence>
<keyword evidence="9" id="KW-0131">Cell cycle</keyword>
<evidence type="ECO:0000256" key="2">
    <source>
        <dbReference type="ARBA" id="ARBA00005464"/>
    </source>
</evidence>
<dbReference type="SUPFAM" id="SSF102735">
    <property type="entry name" value="Trigger factor ribosome-binding domain"/>
    <property type="match status" value="1"/>
</dbReference>
<keyword evidence="6 9" id="KW-0143">Chaperone</keyword>
<dbReference type="InterPro" id="IPR027304">
    <property type="entry name" value="Trigger_fact/SurA_dom_sf"/>
</dbReference>
<dbReference type="SUPFAM" id="SSF54534">
    <property type="entry name" value="FKBP-like"/>
    <property type="match status" value="1"/>
</dbReference>
<evidence type="ECO:0000259" key="11">
    <source>
        <dbReference type="Pfam" id="PF05697"/>
    </source>
</evidence>
<dbReference type="GO" id="GO:0051301">
    <property type="term" value="P:cell division"/>
    <property type="evidence" value="ECO:0007669"/>
    <property type="project" value="UniProtKB-KW"/>
</dbReference>
<dbReference type="NCBIfam" id="TIGR00115">
    <property type="entry name" value="tig"/>
    <property type="match status" value="1"/>
</dbReference>
<dbReference type="PIRSF" id="PIRSF003095">
    <property type="entry name" value="Trigger_factor"/>
    <property type="match status" value="1"/>
</dbReference>
<dbReference type="GO" id="GO:0015031">
    <property type="term" value="P:protein transport"/>
    <property type="evidence" value="ECO:0007669"/>
    <property type="project" value="UniProtKB-UniRule"/>
</dbReference>
<dbReference type="InterPro" id="IPR046357">
    <property type="entry name" value="PPIase_dom_sf"/>
</dbReference>
<comment type="similarity">
    <text evidence="2 9">Belongs to the FKBP-type PPIase family. Tig subfamily.</text>
</comment>
<dbReference type="InterPro" id="IPR008881">
    <property type="entry name" value="Trigger_fac_ribosome-bd_bac"/>
</dbReference>
<dbReference type="GO" id="GO:0005737">
    <property type="term" value="C:cytoplasm"/>
    <property type="evidence" value="ECO:0007669"/>
    <property type="project" value="UniProtKB-SubCell"/>
</dbReference>
<proteinExistence type="inferred from homology"/>
<dbReference type="SUPFAM" id="SSF109998">
    <property type="entry name" value="Triger factor/SurA peptide-binding domain-like"/>
    <property type="match status" value="1"/>
</dbReference>
<dbReference type="EC" id="5.2.1.8" evidence="3 9"/>
<organism evidence="13 14">
    <name type="scientific">Eiseniibacteriota bacterium</name>
    <dbReference type="NCBI Taxonomy" id="2212470"/>
    <lineage>
        <taxon>Bacteria</taxon>
        <taxon>Candidatus Eiseniibacteriota</taxon>
    </lineage>
</organism>
<dbReference type="PANTHER" id="PTHR30560:SF3">
    <property type="entry name" value="TRIGGER FACTOR-LIKE PROTEIN TIG, CHLOROPLASTIC"/>
    <property type="match status" value="1"/>
</dbReference>
<dbReference type="GO" id="GO:0051083">
    <property type="term" value="P:'de novo' cotranslational protein folding"/>
    <property type="evidence" value="ECO:0007669"/>
    <property type="project" value="TreeGrafter"/>
</dbReference>
<sequence>MSHTVTKTGDWQHTVTIEVPVEEVQARLDAVARQLQRRVVMPGFRKGKVPLDRVRVEFAAHIEQEFLDSFLPEVTGRTLGETELVPVVPPTITNLTFTPGQPLKFDALVDVAPRVEVKEWKGLPVTRRARVVDDAAVEAVVNNLREDGAVFVDVRRPAAKGDVILLDSQRLDANGRRLANTRSKGLRIQLGSPDLLPDLETALTGAEEGQERTITVNYPAEHGQTELAGKAIRYVVSIRKIQEKKLRDLDDNFARDLFRLDSLQALRDRVRQNLEAEEGGRVRREMEGALTEELIQRNPFDLPERLVTYMLGQVVREQTNGREVGPELQKQLEEHYKPGVERSLRREVLLMGVATQEKLEVSEEEISAEIDRMCASDPRQASKVRARYQSGDRRRALGETLVERKAMDLLIEAAKVKDEPIAAAMAGAAS</sequence>
<dbReference type="Proteomes" id="UP000696931">
    <property type="component" value="Unassembled WGS sequence"/>
</dbReference>
<comment type="function">
    <text evidence="9">Involved in protein export. Acts as a chaperone by maintaining the newly synthesized protein in an open conformation. Functions as a peptidyl-prolyl cis-trans isomerase.</text>
</comment>
<evidence type="ECO:0000256" key="4">
    <source>
        <dbReference type="ARBA" id="ARBA00016902"/>
    </source>
</evidence>
<protein>
    <recommendedName>
        <fullName evidence="4 9">Trigger factor</fullName>
        <shortName evidence="9">TF</shortName>
        <ecNumber evidence="3 9">5.2.1.8</ecNumber>
    </recommendedName>
    <alternativeName>
        <fullName evidence="8 9">PPIase</fullName>
    </alternativeName>
</protein>
<comment type="subcellular location">
    <subcellularLocation>
        <location evidence="9">Cytoplasm</location>
    </subcellularLocation>
    <text evidence="9">About half TF is bound to the ribosome near the polypeptide exit tunnel while the other half is free in the cytoplasm.</text>
</comment>
<keyword evidence="5 9" id="KW-0697">Rotamase</keyword>
<dbReference type="PANTHER" id="PTHR30560">
    <property type="entry name" value="TRIGGER FACTOR CHAPERONE AND PEPTIDYL-PROLYL CIS/TRANS ISOMERASE"/>
    <property type="match status" value="1"/>
</dbReference>
<dbReference type="Pfam" id="PF05697">
    <property type="entry name" value="Trigger_N"/>
    <property type="match status" value="1"/>
</dbReference>
<accession>A0A933SIC3</accession>
<dbReference type="InterPro" id="IPR005215">
    <property type="entry name" value="Trig_fac"/>
</dbReference>
<evidence type="ECO:0000259" key="10">
    <source>
        <dbReference type="Pfam" id="PF00254"/>
    </source>
</evidence>
<dbReference type="Gene3D" id="1.10.3120.10">
    <property type="entry name" value="Trigger factor, C-terminal domain"/>
    <property type="match status" value="1"/>
</dbReference>
<evidence type="ECO:0000313" key="14">
    <source>
        <dbReference type="Proteomes" id="UP000696931"/>
    </source>
</evidence>
<dbReference type="InterPro" id="IPR036611">
    <property type="entry name" value="Trigger_fac_ribosome-bd_sf"/>
</dbReference>
<dbReference type="InterPro" id="IPR008880">
    <property type="entry name" value="Trigger_fac_C"/>
</dbReference>
<gene>
    <name evidence="9 13" type="primary">tig</name>
    <name evidence="13" type="ORF">HZA61_13195</name>
</gene>
<evidence type="ECO:0000256" key="6">
    <source>
        <dbReference type="ARBA" id="ARBA00023186"/>
    </source>
</evidence>
<dbReference type="AlphaFoldDB" id="A0A933SIC3"/>
<comment type="caution">
    <text evidence="13">The sequence shown here is derived from an EMBL/GenBank/DDBJ whole genome shotgun (WGS) entry which is preliminary data.</text>
</comment>
<evidence type="ECO:0000256" key="7">
    <source>
        <dbReference type="ARBA" id="ARBA00023235"/>
    </source>
</evidence>
<dbReference type="EMBL" id="JACRIW010000093">
    <property type="protein sequence ID" value="MBI5170439.1"/>
    <property type="molecule type" value="Genomic_DNA"/>
</dbReference>
<keyword evidence="9" id="KW-0132">Cell division</keyword>
<keyword evidence="7 9" id="KW-0413">Isomerase</keyword>
<dbReference type="Pfam" id="PF05698">
    <property type="entry name" value="Trigger_C"/>
    <property type="match status" value="1"/>
</dbReference>
<evidence type="ECO:0000256" key="3">
    <source>
        <dbReference type="ARBA" id="ARBA00013194"/>
    </source>
</evidence>
<feature type="domain" description="Trigger factor ribosome-binding bacterial" evidence="11">
    <location>
        <begin position="1"/>
        <end position="144"/>
    </location>
</feature>
<dbReference type="Pfam" id="PF00254">
    <property type="entry name" value="FKBP_C"/>
    <property type="match status" value="1"/>
</dbReference>
<dbReference type="InterPro" id="IPR037041">
    <property type="entry name" value="Trigger_fac_C_sf"/>
</dbReference>
<feature type="domain" description="Trigger factor C-terminal" evidence="12">
    <location>
        <begin position="262"/>
        <end position="412"/>
    </location>
</feature>